<keyword evidence="1" id="KW-0378">Hydrolase</keyword>
<evidence type="ECO:0000313" key="3">
    <source>
        <dbReference type="Proteomes" id="UP000316726"/>
    </source>
</evidence>
<dbReference type="GO" id="GO:0047632">
    <property type="term" value="F:agmatine deiminase activity"/>
    <property type="evidence" value="ECO:0007669"/>
    <property type="project" value="TreeGrafter"/>
</dbReference>
<dbReference type="Pfam" id="PF04371">
    <property type="entry name" value="PAD_porph"/>
    <property type="match status" value="1"/>
</dbReference>
<dbReference type="EMBL" id="CP031041">
    <property type="protein sequence ID" value="QDZ22609.1"/>
    <property type="molecule type" value="Genomic_DNA"/>
</dbReference>
<evidence type="ECO:0000313" key="2">
    <source>
        <dbReference type="EMBL" id="QDZ22609.1"/>
    </source>
</evidence>
<dbReference type="GO" id="GO:0004668">
    <property type="term" value="F:protein-arginine deiminase activity"/>
    <property type="evidence" value="ECO:0007669"/>
    <property type="project" value="InterPro"/>
</dbReference>
<dbReference type="Gene3D" id="3.75.10.10">
    <property type="entry name" value="L-arginine/glycine Amidinotransferase, Chain A"/>
    <property type="match status" value="1"/>
</dbReference>
<dbReference type="InterPro" id="IPR007466">
    <property type="entry name" value="Peptidyl-Arg-deiminase_porph"/>
</dbReference>
<dbReference type="STRING" id="1764295.A0A5B8MQ15"/>
<name>A0A5B8MQ15_9CHLO</name>
<dbReference type="Proteomes" id="UP000316726">
    <property type="component" value="Chromosome 8"/>
</dbReference>
<keyword evidence="3" id="KW-1185">Reference proteome</keyword>
<accession>A0A5B8MQ15</accession>
<dbReference type="GO" id="GO:0009446">
    <property type="term" value="P:putrescine biosynthetic process"/>
    <property type="evidence" value="ECO:0007669"/>
    <property type="project" value="InterPro"/>
</dbReference>
<dbReference type="PANTHER" id="PTHR31377">
    <property type="entry name" value="AGMATINE DEIMINASE-RELATED"/>
    <property type="match status" value="1"/>
</dbReference>
<dbReference type="AlphaFoldDB" id="A0A5B8MQ15"/>
<sequence>MPAEWEEHECCWLGWPERRDVWPNQAREAKLAVARVCKAIVEEGREDVRLIVSERCLEEARAAMVREGLLDRGVEILQLESNDVWLRDIGPTFVHNEEEKEASVSGISWRFNGWGLKFPPWDKDDEVAGRIVSSLEGVPLVDCQDFVLEGGSFHSDGAGTVLTTESCLLHKNRNPGLSRGEIEAKLFEYLGARKVVWLPSGLVWDEDTDGHVDNFACFGREGLVLLAWCECGGKSGACEQCVACSAALEVLTTERDAKGRKLEVLKVPLPETQRYTEEEAQSIEGGTRTAGERLACSYLNFYIANEAIILPGFGASADSQAKEIIERVFPERKCVQLPAVGRQLSLGGGNIHCITQQQPKPKMGRST</sequence>
<dbReference type="SUPFAM" id="SSF55909">
    <property type="entry name" value="Pentein"/>
    <property type="match status" value="1"/>
</dbReference>
<proteinExistence type="predicted"/>
<dbReference type="OrthoDB" id="544103at2759"/>
<gene>
    <name evidence="2" type="ORF">A3770_08p51270</name>
</gene>
<evidence type="ECO:0000256" key="1">
    <source>
        <dbReference type="ARBA" id="ARBA00022801"/>
    </source>
</evidence>
<dbReference type="PANTHER" id="PTHR31377:SF0">
    <property type="entry name" value="AGMATINE DEIMINASE-RELATED"/>
    <property type="match status" value="1"/>
</dbReference>
<organism evidence="2 3">
    <name type="scientific">Chloropicon primus</name>
    <dbReference type="NCBI Taxonomy" id="1764295"/>
    <lineage>
        <taxon>Eukaryota</taxon>
        <taxon>Viridiplantae</taxon>
        <taxon>Chlorophyta</taxon>
        <taxon>Chloropicophyceae</taxon>
        <taxon>Chloropicales</taxon>
        <taxon>Chloropicaceae</taxon>
        <taxon>Chloropicon</taxon>
    </lineage>
</organism>
<protein>
    <submittedName>
        <fullName evidence="2">Agmatine deiminase</fullName>
    </submittedName>
</protein>
<reference evidence="2 3" key="1">
    <citation type="submission" date="2018-07" db="EMBL/GenBank/DDBJ databases">
        <title>The complete nuclear genome of the prasinophyte Chloropicon primus (CCMP1205).</title>
        <authorList>
            <person name="Pombert J.-F."/>
            <person name="Otis C."/>
            <person name="Turmel M."/>
            <person name="Lemieux C."/>
        </authorList>
    </citation>
    <scope>NUCLEOTIDE SEQUENCE [LARGE SCALE GENOMIC DNA]</scope>
    <source>
        <strain evidence="2 3">CCMP1205</strain>
    </source>
</reference>